<dbReference type="SUPFAM" id="SSF56672">
    <property type="entry name" value="DNA/RNA polymerases"/>
    <property type="match status" value="1"/>
</dbReference>
<dbReference type="Pfam" id="PF05892">
    <property type="entry name" value="Tricho_coat"/>
    <property type="match status" value="1"/>
</dbReference>
<evidence type="ECO:0000256" key="8">
    <source>
        <dbReference type="ARBA" id="ARBA00022840"/>
    </source>
</evidence>
<evidence type="ECO:0000256" key="3">
    <source>
        <dbReference type="ARBA" id="ARBA00022561"/>
    </source>
</evidence>
<dbReference type="PROSITE" id="PS51743">
    <property type="entry name" value="ALPHAVIRUS_MT"/>
    <property type="match status" value="1"/>
</dbReference>
<dbReference type="GO" id="GO:0003968">
    <property type="term" value="F:RNA-directed RNA polymerase activity"/>
    <property type="evidence" value="ECO:0007669"/>
    <property type="project" value="UniProtKB-KW"/>
</dbReference>
<sequence length="2225" mass="256571">MSLVYRTPIESLINQLPSRLTENLAVNQVDILQHEEETYGRFLNFSLNKEQKKFLADKGVYLSPYSWRHHSHPACKTIENWLLYYEVGHYIRNLKKEESVNFLSLRGGKLNAIKKIHSIEGKDNNFYEKIMSFNRMCCAKDKLRYQNSSEKELLYSTFGEISEKVGKNGFFFVHDECHYWDPAMLENFISRVEPDSMVATVIHPMEVEKGKESSHLPFLYDFEINGDKIFFFPDGNKSEGYEQPKSAGWWLRMSKFTSSKGVYSLTLLRSIGPFHLILLTKQDRVVESKRFFDDFSIIDLPHSFEERHLIKRLNLVLRSGFLRKIVSYIKSLKKPDRESAIAKLRMMSEDDFSIEEMLFVEGMVDSMLKDGCKSIWEKGWADALVNYIVDLLPKAVQSYFFRKDYKAKENLDLLLNLNSLSIKLDTVPYDFSSFVPKENVSLRKELDALLDNNNGVQKGLLNNKSRSEFLFQRGSSEYSGRRGLNDILVFDGPTINNSIQSSIFESNLGNFLNGLSPENHKAHMNSMKVILSRDPRYKIDSMKRSMRNSSLLRNNYGFIITKSLKTQSIFGQYGVEIVFVDKSKRNQIDIVIYIITACYVMHSQIDNSISENLDSELTYTEQHKLKDLALSLFECKSFSDEIKDENHSCNASSSSHVENRKCDSDVIDERIFCNLSNKCCFESIMNAMSWDFMVLLDKLKGSKFLKLLIDDNGLLEEELVEMVDYLGLSFNLINQSGSTVIYSESNSHTLVLSSNHCMAAESKSVMNWTLNEKANFLNLPGVSYIRKNLYQKERATKLYRSLCKGSTGVLFNVLNKKTKETDSTKYKNRILEFMSFFFNDDFKFENQIESLHEPVYGFFGFAGSGKSRNIQNYINDNFKNGGRATIISPRNELLKDWSSKIKCNNKHIRMMTYEKALTVSYSNDELVVIDEIGLLPPGYISLLSLIVRIKTEEISQNVRLSKRNFLKFLNRTESRLVLIGDHLQCRYFNDSDTRLLEHSDEIDFVMEQEEIIYLNYSLRMAKNHHYKPGVKFFGETESKTTRRFLNVFVAKKAIPDAQVLVASHDEQVRFRELGAKTYGESQGLTMEQVIIVLSPPSINCSVYMWNVAMSRSTCAVHFALNGFDSIDDFLNRVKGTPVASMILGMEFDIHAQKFKTDKDPKLIKVERLCLSQSDVENKLEGDPFLKSIIPSLDEGFPIDVEYKEANIELPTPKIHLPIESIENHICYVSSMIRNREYREFIGDGSMSEQFPDFWKKGEPGYLLSQPERFQAIFPKHSNQDSLTFFAAVKKRLKFSSPHVEREKFEKVRHLGSEMFDVFLSKINLDNSYNHELMQMSVNEYIEKKVSKTSNTIKSHSSRSEPDWKLNDVFLFMKTQLCTKYEKRFCDAKAGQTLACFSHIVLNRFAAPTRYIEKKISQCLPSNYYIHQKKNFDCLNEWVIRNDFSESCLESDYEAFDSSQDCLILAFEYELLKYMGWKQDLLDDYLDLKFNLGCRLGNLAVMRFTGEFGTFLFNTLANMVFTFMSYELNGKESICFAGDDMCCNKGIKKRIDGKFDHILKRLSLKAKAMITNEPTFCGWRLTPFGIYKKPELILERFLIAIEKGRLVDVIDSYYLECSYAYSLGERLSKCFSEKDFVAHYCCVRLVHKHKSLLKGLSLIKFKENKRFCFSCKLSTQNRSLTSSMEDKRMLNALEYQTSTQMEAIQRMIRSTVHRPLKAPYQSGSKENLQESFKVFQYLSQMCLLRKEARKSTQRLTLEQLSLAYTSLGTIQKKHARESVCLLMEEGSGRMELFIPLDLIYQMGPLISSLHLMLYLISMMRCWIEPVKFSSLLKTCSIYMDLVLFPLKSDQFTGCLMSSIVTIDLESQGEKEPLETLSRRCMELVFCLKMKKIEPSPKWRRPEFQVSYQMLELNQTESCMREGGALCAHGRNVDPVFIGIIVYHLSLDPAQKMYANLGQALVTLMNEEFLRTFWIVRLSLPLNHQTHRVTSGRMATAEAAANQALQDWINNQEGFQGEAYGVRMRKMRRRTLLRNYWVSTMKGSFQNLGNANTPQNFTDAESVTYGRIMSDFAAHAFGILAEEGFSPATSYSSVGTNYTIDYGAPVGSTTIRFNPAEVARTFKYLYQSSPNNLFENMTWRQCGEAFATDIVRYFKELQPDAQSWLVKSNPVLAGNAPWVALDVTDGLDIRHLNPEEKKVIARAKNHLLRSMQLKGKESLSAEALLES</sequence>
<dbReference type="GO" id="GO:0016556">
    <property type="term" value="P:mRNA modification"/>
    <property type="evidence" value="ECO:0007669"/>
    <property type="project" value="InterPro"/>
</dbReference>
<evidence type="ECO:0000256" key="1">
    <source>
        <dbReference type="ARBA" id="ARBA00004328"/>
    </source>
</evidence>
<dbReference type="InterPro" id="IPR002588">
    <property type="entry name" value="Alphavirus-like_MT_dom"/>
</dbReference>
<dbReference type="InterPro" id="IPR027417">
    <property type="entry name" value="P-loop_NTPase"/>
</dbReference>
<dbReference type="GO" id="GO:0019028">
    <property type="term" value="C:viral capsid"/>
    <property type="evidence" value="ECO:0007669"/>
    <property type="project" value="UniProtKB-KW"/>
</dbReference>
<feature type="domain" description="RdRp catalytic" evidence="11">
    <location>
        <begin position="1445"/>
        <end position="1552"/>
    </location>
</feature>
<evidence type="ECO:0000256" key="4">
    <source>
        <dbReference type="ARBA" id="ARBA00022679"/>
    </source>
</evidence>
<comment type="subcellular location">
    <subcellularLocation>
        <location evidence="1">Virion</location>
    </subcellularLocation>
</comment>
<feature type="domain" description="Alphavirus-like MT" evidence="13">
    <location>
        <begin position="63"/>
        <end position="251"/>
    </location>
</feature>
<dbReference type="GeneID" id="10447549"/>
<evidence type="ECO:0000259" key="11">
    <source>
        <dbReference type="PROSITE" id="PS50507"/>
    </source>
</evidence>
<keyword evidence="8" id="KW-0067">ATP-binding</keyword>
<keyword evidence="15" id="KW-1185">Reference proteome</keyword>
<evidence type="ECO:0000259" key="13">
    <source>
        <dbReference type="PROSITE" id="PS51743"/>
    </source>
</evidence>
<keyword evidence="2 14" id="KW-0696">RNA-directed RNA polymerase</keyword>
<keyword evidence="3" id="KW-0167">Capsid protein</keyword>
<evidence type="ECO:0000256" key="9">
    <source>
        <dbReference type="ARBA" id="ARBA00022844"/>
    </source>
</evidence>
<dbReference type="GO" id="GO:0005524">
    <property type="term" value="F:ATP binding"/>
    <property type="evidence" value="ECO:0007669"/>
    <property type="project" value="UniProtKB-KW"/>
</dbReference>
<evidence type="ECO:0000313" key="15">
    <source>
        <dbReference type="Proteomes" id="UP000202636"/>
    </source>
</evidence>
<keyword evidence="5" id="KW-0548">Nucleotidyltransferase</keyword>
<protein>
    <submittedName>
        <fullName evidence="14">RNA-dependent RNA polymerase</fullName>
    </submittedName>
</protein>
<dbReference type="KEGG" id="vg:10447549"/>
<evidence type="ECO:0000256" key="6">
    <source>
        <dbReference type="ARBA" id="ARBA00022741"/>
    </source>
</evidence>
<dbReference type="CDD" id="cd23245">
    <property type="entry name" value="Betaflexiviridae_RdRp"/>
    <property type="match status" value="1"/>
</dbReference>
<evidence type="ECO:0000256" key="2">
    <source>
        <dbReference type="ARBA" id="ARBA00022484"/>
    </source>
</evidence>
<name>F4ZNG9_9VIRU</name>
<dbReference type="InterPro" id="IPR001788">
    <property type="entry name" value="RNA-dep_RNA_pol_alsuvir"/>
</dbReference>
<dbReference type="GO" id="GO:0016787">
    <property type="term" value="F:hydrolase activity"/>
    <property type="evidence" value="ECO:0007669"/>
    <property type="project" value="UniProtKB-KW"/>
</dbReference>
<evidence type="ECO:0000256" key="10">
    <source>
        <dbReference type="ARBA" id="ARBA00022953"/>
    </source>
</evidence>
<dbReference type="InterPro" id="IPR043502">
    <property type="entry name" value="DNA/RNA_pol_sf"/>
</dbReference>
<dbReference type="PROSITE" id="PS50507">
    <property type="entry name" value="RDRP_SSRNA_POS"/>
    <property type="match status" value="1"/>
</dbReference>
<dbReference type="RefSeq" id="YP_004376201.1">
    <property type="nucleotide sequence ID" value="NC_015395.1"/>
</dbReference>
<dbReference type="InterPro" id="IPR008879">
    <property type="entry name" value="Coat_protein_tricho/vitivirus"/>
</dbReference>
<dbReference type="GO" id="GO:0003723">
    <property type="term" value="F:RNA binding"/>
    <property type="evidence" value="ECO:0007669"/>
    <property type="project" value="InterPro"/>
</dbReference>
<dbReference type="InterPro" id="IPR007094">
    <property type="entry name" value="RNA-dir_pol_PSvirus"/>
</dbReference>
<dbReference type="SUPFAM" id="SSF52540">
    <property type="entry name" value="P-loop containing nucleoside triphosphate hydrolases"/>
    <property type="match status" value="1"/>
</dbReference>
<keyword evidence="6" id="KW-0547">Nucleotide-binding</keyword>
<organism evidence="14 15">
    <name type="scientific">Hardenbergia virus A</name>
    <dbReference type="NCBI Taxonomy" id="1003891"/>
    <lineage>
        <taxon>Viruses</taxon>
        <taxon>Riboviria</taxon>
        <taxon>Orthornavirae</taxon>
        <taxon>Kitrinoviricota</taxon>
        <taxon>Alsuviricetes</taxon>
        <taxon>Tymovirales</taxon>
        <taxon>Betaflexiviridae</taxon>
        <taxon>Trivirinae</taxon>
        <taxon>Divavirus</taxon>
        <taxon>Divavirus alphahardenbergiae</taxon>
    </lineage>
</organism>
<dbReference type="GO" id="GO:0039694">
    <property type="term" value="P:viral RNA genome replication"/>
    <property type="evidence" value="ECO:0007669"/>
    <property type="project" value="InterPro"/>
</dbReference>
<evidence type="ECO:0000256" key="7">
    <source>
        <dbReference type="ARBA" id="ARBA00022801"/>
    </source>
</evidence>
<dbReference type="EMBL" id="HQ241409">
    <property type="protein sequence ID" value="AEB00587.1"/>
    <property type="molecule type" value="Genomic_RNA"/>
</dbReference>
<evidence type="ECO:0000256" key="5">
    <source>
        <dbReference type="ARBA" id="ARBA00022695"/>
    </source>
</evidence>
<dbReference type="InterPro" id="IPR027351">
    <property type="entry name" value="(+)RNA_virus_helicase_core_dom"/>
</dbReference>
<feature type="domain" description="(+)RNA virus helicase C-terminal" evidence="12">
    <location>
        <begin position="822"/>
        <end position="1154"/>
    </location>
</feature>
<dbReference type="GO" id="GO:0008174">
    <property type="term" value="F:mRNA methyltransferase activity"/>
    <property type="evidence" value="ECO:0007669"/>
    <property type="project" value="UniProtKB-UniRule"/>
</dbReference>
<evidence type="ECO:0000259" key="12">
    <source>
        <dbReference type="PROSITE" id="PS51657"/>
    </source>
</evidence>
<accession>F4ZNG9</accession>
<proteinExistence type="predicted"/>
<dbReference type="Gene3D" id="3.40.50.300">
    <property type="entry name" value="P-loop containing nucleotide triphosphate hydrolases"/>
    <property type="match status" value="1"/>
</dbReference>
<keyword evidence="9" id="KW-0946">Virion</keyword>
<dbReference type="GO" id="GO:0006396">
    <property type="term" value="P:RNA processing"/>
    <property type="evidence" value="ECO:0007669"/>
    <property type="project" value="InterPro"/>
</dbReference>
<keyword evidence="4" id="KW-0808">Transferase</keyword>
<dbReference type="PROSITE" id="PS51657">
    <property type="entry name" value="PSRV_HELICASE"/>
    <property type="match status" value="1"/>
</dbReference>
<dbReference type="Pfam" id="PF01443">
    <property type="entry name" value="Viral_helicase1"/>
    <property type="match status" value="2"/>
</dbReference>
<keyword evidence="7" id="KW-0378">Hydrolase</keyword>
<dbReference type="GO" id="GO:0006351">
    <property type="term" value="P:DNA-templated transcription"/>
    <property type="evidence" value="ECO:0007669"/>
    <property type="project" value="InterPro"/>
</dbReference>
<dbReference type="Pfam" id="PF01660">
    <property type="entry name" value="Vmethyltransf"/>
    <property type="match status" value="1"/>
</dbReference>
<dbReference type="Proteomes" id="UP000202636">
    <property type="component" value="Segment"/>
</dbReference>
<dbReference type="Pfam" id="PF00978">
    <property type="entry name" value="RdRP_2"/>
    <property type="match status" value="1"/>
</dbReference>
<reference evidence="14 15" key="1">
    <citation type="journal article" date="2011" name="Arch. Virol.">
        <title>Hardenbergia virus A, a novel member of the family Betaflexiviridae from a wild legume in Southwest Australia.</title>
        <authorList>
            <person name="Wylie S."/>
            <person name="Jones M."/>
        </authorList>
    </citation>
    <scope>NUCLEOTIDE SEQUENCE [LARGE SCALE GENOMIC DNA]</scope>
    <source>
        <strain evidence="14">HarVA-57</strain>
    </source>
</reference>
<keyword evidence="10" id="KW-0693">Viral RNA replication</keyword>
<evidence type="ECO:0000313" key="14">
    <source>
        <dbReference type="EMBL" id="AEB00587.1"/>
    </source>
</evidence>